<keyword evidence="1" id="KW-1133">Transmembrane helix</keyword>
<dbReference type="EMBL" id="JAIKTS010000007">
    <property type="protein sequence ID" value="MCL7715870.1"/>
    <property type="molecule type" value="Genomic_DNA"/>
</dbReference>
<evidence type="ECO:0000313" key="3">
    <source>
        <dbReference type="Proteomes" id="UP001431235"/>
    </source>
</evidence>
<sequence length="67" mass="7029">MKFELTGKPVYWIVAGILCALIGLGMDLNMEGIGLSFGEPAKWGGFGALIGAGVGLMVVFGKRSARR</sequence>
<keyword evidence="3" id="KW-1185">Reference proteome</keyword>
<organism evidence="2 3">
    <name type="scientific">Stenotrophomonas mori</name>
    <dbReference type="NCBI Taxonomy" id="2871096"/>
    <lineage>
        <taxon>Bacteria</taxon>
        <taxon>Pseudomonadati</taxon>
        <taxon>Pseudomonadota</taxon>
        <taxon>Gammaproteobacteria</taxon>
        <taxon>Lysobacterales</taxon>
        <taxon>Lysobacteraceae</taxon>
        <taxon>Stenotrophomonas</taxon>
    </lineage>
</organism>
<proteinExistence type="predicted"/>
<dbReference type="Proteomes" id="UP001431235">
    <property type="component" value="Unassembled WGS sequence"/>
</dbReference>
<protein>
    <submittedName>
        <fullName evidence="2">Uncharacterized protein</fullName>
    </submittedName>
</protein>
<evidence type="ECO:0000313" key="2">
    <source>
        <dbReference type="EMBL" id="MCL7715870.1"/>
    </source>
</evidence>
<name>A0ABT0SKL1_9GAMM</name>
<keyword evidence="1" id="KW-0472">Membrane</keyword>
<gene>
    <name evidence="2" type="ORF">K5L01_14590</name>
</gene>
<feature type="transmembrane region" description="Helical" evidence="1">
    <location>
        <begin position="9"/>
        <end position="28"/>
    </location>
</feature>
<evidence type="ECO:0000256" key="1">
    <source>
        <dbReference type="SAM" id="Phobius"/>
    </source>
</evidence>
<dbReference type="RefSeq" id="WP_250065353.1">
    <property type="nucleotide sequence ID" value="NZ_JAIKTS010000007.1"/>
</dbReference>
<reference evidence="2 3" key="1">
    <citation type="submission" date="2021-08" db="EMBL/GenBank/DDBJ databases">
        <title>Novel members of of the genus Stenotrophomonas from differernt environment.</title>
        <authorList>
            <person name="Deng Y."/>
        </authorList>
    </citation>
    <scope>NUCLEOTIDE SEQUENCE [LARGE SCALE GENOMIC DNA]</scope>
    <source>
        <strain evidence="2 3">CPCC 101365</strain>
    </source>
</reference>
<feature type="transmembrane region" description="Helical" evidence="1">
    <location>
        <begin position="43"/>
        <end position="61"/>
    </location>
</feature>
<keyword evidence="1" id="KW-0812">Transmembrane</keyword>
<accession>A0ABT0SKL1</accession>
<comment type="caution">
    <text evidence="2">The sequence shown here is derived from an EMBL/GenBank/DDBJ whole genome shotgun (WGS) entry which is preliminary data.</text>
</comment>